<reference evidence="2 3" key="1">
    <citation type="journal article" date="2013" name="Genome Biol.">
        <title>Genomic analysis reveals key aspects of prokaryotic symbiosis in the phototrophic consortium "Chlorochromatium aggregatum".</title>
        <authorList>
            <person name="Liu Z."/>
            <person name="Muller J."/>
            <person name="Li T."/>
            <person name="Alvey R.M."/>
            <person name="Vogl K."/>
            <person name="Frigaard N.U."/>
            <person name="Rockwell N.C."/>
            <person name="Boyd E.S."/>
            <person name="Tomsho L.P."/>
            <person name="Schuster S.C."/>
            <person name="Henke P."/>
            <person name="Rohde M."/>
            <person name="Overmann J."/>
            <person name="Bryant D.A."/>
        </authorList>
    </citation>
    <scope>NUCLEOTIDE SEQUENCE [LARGE SCALE GENOMIC DNA]</scope>
    <source>
        <strain evidence="2">CR</strain>
    </source>
</reference>
<dbReference type="STRING" id="946483.Cenrod_1296"/>
<dbReference type="KEGG" id="cbx:Cenrod_1296"/>
<dbReference type="HOGENOM" id="CLU_2714926_0_0_4"/>
<dbReference type="EMBL" id="CP004885">
    <property type="protein sequence ID" value="AGX87386.1"/>
    <property type="molecule type" value="Genomic_DNA"/>
</dbReference>
<evidence type="ECO:0000313" key="3">
    <source>
        <dbReference type="Proteomes" id="UP000017184"/>
    </source>
</evidence>
<sequence>MGCSEVRPGDKKPRKSASLPPKLLAFPQGGFGYDHLHFRPLPKASPRITWGIFPLPRIPVSAPALCSSSSAG</sequence>
<organism evidence="2 3">
    <name type="scientific">Candidatus Symbiobacter mobilis CR</name>
    <dbReference type="NCBI Taxonomy" id="946483"/>
    <lineage>
        <taxon>Bacteria</taxon>
        <taxon>Pseudomonadati</taxon>
        <taxon>Pseudomonadota</taxon>
        <taxon>Betaproteobacteria</taxon>
        <taxon>Burkholderiales</taxon>
        <taxon>Comamonadaceae</taxon>
    </lineage>
</organism>
<gene>
    <name evidence="2" type="ORF">Cenrod_1296</name>
</gene>
<accession>U5N7A4</accession>
<dbReference type="AlphaFoldDB" id="U5N7A4"/>
<keyword evidence="3" id="KW-1185">Reference proteome</keyword>
<evidence type="ECO:0000313" key="2">
    <source>
        <dbReference type="EMBL" id="AGX87386.1"/>
    </source>
</evidence>
<feature type="region of interest" description="Disordered" evidence="1">
    <location>
        <begin position="1"/>
        <end position="20"/>
    </location>
</feature>
<name>U5N7A4_9BURK</name>
<dbReference type="Proteomes" id="UP000017184">
    <property type="component" value="Chromosome"/>
</dbReference>
<evidence type="ECO:0000256" key="1">
    <source>
        <dbReference type="SAM" id="MobiDB-lite"/>
    </source>
</evidence>
<proteinExistence type="predicted"/>
<protein>
    <submittedName>
        <fullName evidence="2">Uncharacterized protein</fullName>
    </submittedName>
</protein>